<dbReference type="Proteomes" id="UP000789759">
    <property type="component" value="Unassembled WGS sequence"/>
</dbReference>
<name>A0A9N9PLH0_9GLOM</name>
<evidence type="ECO:0000313" key="2">
    <source>
        <dbReference type="Proteomes" id="UP000789759"/>
    </source>
</evidence>
<proteinExistence type="predicted"/>
<feature type="non-terminal residue" evidence="1">
    <location>
        <position position="1"/>
    </location>
</feature>
<feature type="non-terminal residue" evidence="1">
    <location>
        <position position="51"/>
    </location>
</feature>
<organism evidence="1 2">
    <name type="scientific">Cetraspora pellucida</name>
    <dbReference type="NCBI Taxonomy" id="1433469"/>
    <lineage>
        <taxon>Eukaryota</taxon>
        <taxon>Fungi</taxon>
        <taxon>Fungi incertae sedis</taxon>
        <taxon>Mucoromycota</taxon>
        <taxon>Glomeromycotina</taxon>
        <taxon>Glomeromycetes</taxon>
        <taxon>Diversisporales</taxon>
        <taxon>Gigasporaceae</taxon>
        <taxon>Cetraspora</taxon>
    </lineage>
</organism>
<accession>A0A9N9PLH0</accession>
<dbReference type="EMBL" id="CAJVQA010060689">
    <property type="protein sequence ID" value="CAG8828507.1"/>
    <property type="molecule type" value="Genomic_DNA"/>
</dbReference>
<evidence type="ECO:0000313" key="1">
    <source>
        <dbReference type="EMBL" id="CAG8828507.1"/>
    </source>
</evidence>
<protein>
    <submittedName>
        <fullName evidence="1">23332_t:CDS:1</fullName>
    </submittedName>
</protein>
<keyword evidence="2" id="KW-1185">Reference proteome</keyword>
<sequence>NNHSYMISVKFKKLSEIIVSKKAKKTLSETEISKETKEIFIKNHANQTNIE</sequence>
<reference evidence="1" key="1">
    <citation type="submission" date="2021-06" db="EMBL/GenBank/DDBJ databases">
        <authorList>
            <person name="Kallberg Y."/>
            <person name="Tangrot J."/>
            <person name="Rosling A."/>
        </authorList>
    </citation>
    <scope>NUCLEOTIDE SEQUENCE</scope>
    <source>
        <strain evidence="1">FL966</strain>
    </source>
</reference>
<gene>
    <name evidence="1" type="ORF">CPELLU_LOCUS20403</name>
</gene>
<comment type="caution">
    <text evidence="1">The sequence shown here is derived from an EMBL/GenBank/DDBJ whole genome shotgun (WGS) entry which is preliminary data.</text>
</comment>
<dbReference type="AlphaFoldDB" id="A0A9N9PLH0"/>